<dbReference type="Proteomes" id="UP000653674">
    <property type="component" value="Unassembled WGS sequence"/>
</dbReference>
<accession>A0A8J3LPB2</accession>
<comment type="caution">
    <text evidence="2">The sequence shown here is derived from an EMBL/GenBank/DDBJ whole genome shotgun (WGS) entry which is preliminary data.</text>
</comment>
<dbReference type="Pfam" id="PF00563">
    <property type="entry name" value="EAL"/>
    <property type="match status" value="1"/>
</dbReference>
<dbReference type="PROSITE" id="PS50883">
    <property type="entry name" value="EAL"/>
    <property type="match status" value="1"/>
</dbReference>
<dbReference type="Gene3D" id="3.20.20.450">
    <property type="entry name" value="EAL domain"/>
    <property type="match status" value="1"/>
</dbReference>
<feature type="domain" description="EAL" evidence="1">
    <location>
        <begin position="1"/>
        <end position="71"/>
    </location>
</feature>
<dbReference type="EMBL" id="BONU01000079">
    <property type="protein sequence ID" value="GIG76778.1"/>
    <property type="molecule type" value="Genomic_DNA"/>
</dbReference>
<proteinExistence type="predicted"/>
<dbReference type="InterPro" id="IPR035919">
    <property type="entry name" value="EAL_sf"/>
</dbReference>
<reference evidence="2" key="1">
    <citation type="submission" date="2021-01" db="EMBL/GenBank/DDBJ databases">
        <title>Whole genome shotgun sequence of Planosporangium flavigriseum NBRC 105377.</title>
        <authorList>
            <person name="Komaki H."/>
            <person name="Tamura T."/>
        </authorList>
    </citation>
    <scope>NUCLEOTIDE SEQUENCE</scope>
    <source>
        <strain evidence="2">NBRC 105377</strain>
    </source>
</reference>
<dbReference type="PANTHER" id="PTHR33121">
    <property type="entry name" value="CYCLIC DI-GMP PHOSPHODIESTERASE PDEF"/>
    <property type="match status" value="1"/>
</dbReference>
<evidence type="ECO:0000259" key="1">
    <source>
        <dbReference type="PROSITE" id="PS50883"/>
    </source>
</evidence>
<protein>
    <recommendedName>
        <fullName evidence="1">EAL domain-containing protein</fullName>
    </recommendedName>
</protein>
<dbReference type="PANTHER" id="PTHR33121:SF70">
    <property type="entry name" value="SIGNALING PROTEIN YKOW"/>
    <property type="match status" value="1"/>
</dbReference>
<dbReference type="SUPFAM" id="SSF141868">
    <property type="entry name" value="EAL domain-like"/>
    <property type="match status" value="1"/>
</dbReference>
<sequence>MRMDESPAHVVIVTAVATNARSLDRTVVGEGIEDAATAERLRDLGLHLLQGYHFGRPVPPEQLALPTAAPTGTVR</sequence>
<gene>
    <name evidence="2" type="ORF">Pfl04_51820</name>
</gene>
<evidence type="ECO:0000313" key="3">
    <source>
        <dbReference type="Proteomes" id="UP000653674"/>
    </source>
</evidence>
<name>A0A8J3LPB2_9ACTN</name>
<organism evidence="2 3">
    <name type="scientific">Planosporangium flavigriseum</name>
    <dbReference type="NCBI Taxonomy" id="373681"/>
    <lineage>
        <taxon>Bacteria</taxon>
        <taxon>Bacillati</taxon>
        <taxon>Actinomycetota</taxon>
        <taxon>Actinomycetes</taxon>
        <taxon>Micromonosporales</taxon>
        <taxon>Micromonosporaceae</taxon>
        <taxon>Planosporangium</taxon>
    </lineage>
</organism>
<keyword evidence="3" id="KW-1185">Reference proteome</keyword>
<dbReference type="InterPro" id="IPR050706">
    <property type="entry name" value="Cyclic-di-GMP_PDE-like"/>
</dbReference>
<dbReference type="GO" id="GO:0071111">
    <property type="term" value="F:cyclic-guanylate-specific phosphodiesterase activity"/>
    <property type="evidence" value="ECO:0007669"/>
    <property type="project" value="InterPro"/>
</dbReference>
<dbReference type="InterPro" id="IPR001633">
    <property type="entry name" value="EAL_dom"/>
</dbReference>
<dbReference type="AlphaFoldDB" id="A0A8J3LPB2"/>
<evidence type="ECO:0000313" key="2">
    <source>
        <dbReference type="EMBL" id="GIG76778.1"/>
    </source>
</evidence>